<sequence length="415" mass="43965">MPSLDLRSFVARAATLVDSSPPTSIQETRNWLVEPFLETLGWTVRADSCLTDRVVDDTHLEYVLTVESVPALFVAVESAAESLDGARANAIQAAMAWSGVDRAIYTNGREFLLLAGTSEIEYCALELTELDANESAIATYSRASLGQYLGRHTRAHIARQLAVERPSLIDEITDQLTDAIDQGEVYTDELASATGRFLEQLLVAFAEGDSNRLGADADTAADVSVQFSESAITDGSQSSPPGASSSARADSSGPERDDDVTATDAEPETRTDATADAEPAESDRPTGNSDTDATTGSDGTAASGDGEYVVRFFNDRGSIGAIGHSSAAGALVEAAEYLLERGLSGVEVPWSPDDTERTVLNDDPVRADGSPMDEPKSLSRGLFLETAGDDDDRAARVEALVARAGLRAMLTGDWD</sequence>
<dbReference type="Proteomes" id="UP001597076">
    <property type="component" value="Unassembled WGS sequence"/>
</dbReference>
<gene>
    <name evidence="2" type="ORF">ACFR99_14450</name>
</gene>
<evidence type="ECO:0000313" key="3">
    <source>
        <dbReference type="Proteomes" id="UP001597076"/>
    </source>
</evidence>
<feature type="compositionally biased region" description="Low complexity" evidence="1">
    <location>
        <begin position="289"/>
        <end position="304"/>
    </location>
</feature>
<dbReference type="RefSeq" id="WP_390288540.1">
    <property type="nucleotide sequence ID" value="NZ_JBHUDI010000009.1"/>
</dbReference>
<evidence type="ECO:0000313" key="2">
    <source>
        <dbReference type="EMBL" id="MFD1564739.1"/>
    </source>
</evidence>
<name>A0ABD6BIX6_9EURY</name>
<accession>A0ABD6BIX6</accession>
<reference evidence="2 3" key="1">
    <citation type="journal article" date="2019" name="Int. J. Syst. Evol. Microbiol.">
        <title>The Global Catalogue of Microorganisms (GCM) 10K type strain sequencing project: providing services to taxonomists for standard genome sequencing and annotation.</title>
        <authorList>
            <consortium name="The Broad Institute Genomics Platform"/>
            <consortium name="The Broad Institute Genome Sequencing Center for Infectious Disease"/>
            <person name="Wu L."/>
            <person name="Ma J."/>
        </authorList>
    </citation>
    <scope>NUCLEOTIDE SEQUENCE [LARGE SCALE GENOMIC DNA]</scope>
    <source>
        <strain evidence="2 3">CGMCC 1.12230</strain>
    </source>
</reference>
<proteinExistence type="predicted"/>
<dbReference type="EMBL" id="JBHUDI010000009">
    <property type="protein sequence ID" value="MFD1564739.1"/>
    <property type="molecule type" value="Genomic_DNA"/>
</dbReference>
<dbReference type="AlphaFoldDB" id="A0ABD6BIX6"/>
<evidence type="ECO:0000256" key="1">
    <source>
        <dbReference type="SAM" id="MobiDB-lite"/>
    </source>
</evidence>
<protein>
    <recommendedName>
        <fullName evidence="4">Type I restriction enzyme R protein N-terminal domain-containing protein</fullName>
    </recommendedName>
</protein>
<feature type="region of interest" description="Disordered" evidence="1">
    <location>
        <begin position="229"/>
        <end position="304"/>
    </location>
</feature>
<keyword evidence="3" id="KW-1185">Reference proteome</keyword>
<feature type="region of interest" description="Disordered" evidence="1">
    <location>
        <begin position="354"/>
        <end position="379"/>
    </location>
</feature>
<evidence type="ECO:0008006" key="4">
    <source>
        <dbReference type="Google" id="ProtNLM"/>
    </source>
</evidence>
<organism evidence="2 3">
    <name type="scientific">Haloarchaeobius amylolyticus</name>
    <dbReference type="NCBI Taxonomy" id="1198296"/>
    <lineage>
        <taxon>Archaea</taxon>
        <taxon>Methanobacteriati</taxon>
        <taxon>Methanobacteriota</taxon>
        <taxon>Stenosarchaea group</taxon>
        <taxon>Halobacteria</taxon>
        <taxon>Halobacteriales</taxon>
        <taxon>Halorubellaceae</taxon>
        <taxon>Haloarchaeobius</taxon>
    </lineage>
</organism>
<feature type="compositionally biased region" description="Basic and acidic residues" evidence="1">
    <location>
        <begin position="354"/>
        <end position="366"/>
    </location>
</feature>
<feature type="compositionally biased region" description="Low complexity" evidence="1">
    <location>
        <begin position="235"/>
        <end position="252"/>
    </location>
</feature>
<comment type="caution">
    <text evidence="2">The sequence shown here is derived from an EMBL/GenBank/DDBJ whole genome shotgun (WGS) entry which is preliminary data.</text>
</comment>